<dbReference type="Proteomes" id="UP001172082">
    <property type="component" value="Unassembled WGS sequence"/>
</dbReference>
<evidence type="ECO:0000313" key="2">
    <source>
        <dbReference type="EMBL" id="MDN5203861.1"/>
    </source>
</evidence>
<feature type="region of interest" description="Disordered" evidence="1">
    <location>
        <begin position="32"/>
        <end position="65"/>
    </location>
</feature>
<accession>A0ABT8KT02</accession>
<proteinExistence type="predicted"/>
<name>A0ABT8KT02_9BACT</name>
<evidence type="ECO:0000313" key="3">
    <source>
        <dbReference type="Proteomes" id="UP001172082"/>
    </source>
</evidence>
<protein>
    <submittedName>
        <fullName evidence="2">Uncharacterized protein</fullName>
    </submittedName>
</protein>
<keyword evidence="3" id="KW-1185">Reference proteome</keyword>
<organism evidence="2 3">
    <name type="scientific">Splendidivirga corallicola</name>
    <dbReference type="NCBI Taxonomy" id="3051826"/>
    <lineage>
        <taxon>Bacteria</taxon>
        <taxon>Pseudomonadati</taxon>
        <taxon>Bacteroidota</taxon>
        <taxon>Cytophagia</taxon>
        <taxon>Cytophagales</taxon>
        <taxon>Splendidivirgaceae</taxon>
        <taxon>Splendidivirga</taxon>
    </lineage>
</organism>
<dbReference type="RefSeq" id="WP_346753885.1">
    <property type="nucleotide sequence ID" value="NZ_JAUJEA010000009.1"/>
</dbReference>
<sequence length="65" mass="7189">MKNLLKIMQLLAFVIILSSCQKDEEIIPKIPEIDQPNLITPDNDEEVEDDLPPNDGKSGNNSGTP</sequence>
<feature type="compositionally biased region" description="Acidic residues" evidence="1">
    <location>
        <begin position="42"/>
        <end position="52"/>
    </location>
</feature>
<reference evidence="2" key="1">
    <citation type="submission" date="2023-06" db="EMBL/GenBank/DDBJ databases">
        <title>Genomic of Parafulvivirga corallium.</title>
        <authorList>
            <person name="Wang G."/>
        </authorList>
    </citation>
    <scope>NUCLEOTIDE SEQUENCE</scope>
    <source>
        <strain evidence="2">BMA10</strain>
    </source>
</reference>
<gene>
    <name evidence="2" type="ORF">QQ008_20890</name>
</gene>
<dbReference type="EMBL" id="JAUJEA010000009">
    <property type="protein sequence ID" value="MDN5203861.1"/>
    <property type="molecule type" value="Genomic_DNA"/>
</dbReference>
<comment type="caution">
    <text evidence="2">The sequence shown here is derived from an EMBL/GenBank/DDBJ whole genome shotgun (WGS) entry which is preliminary data.</text>
</comment>
<evidence type="ECO:0000256" key="1">
    <source>
        <dbReference type="SAM" id="MobiDB-lite"/>
    </source>
</evidence>
<dbReference type="PROSITE" id="PS51257">
    <property type="entry name" value="PROKAR_LIPOPROTEIN"/>
    <property type="match status" value="1"/>
</dbReference>